<name>A0AAN7BKH3_9PEZI</name>
<protein>
    <recommendedName>
        <fullName evidence="8">Rhodopsin domain-containing protein</fullName>
    </recommendedName>
</protein>
<feature type="transmembrane region" description="Helical" evidence="7">
    <location>
        <begin position="286"/>
        <end position="306"/>
    </location>
</feature>
<feature type="transmembrane region" description="Helical" evidence="7">
    <location>
        <begin position="256"/>
        <end position="274"/>
    </location>
</feature>
<dbReference type="InterPro" id="IPR049326">
    <property type="entry name" value="Rhodopsin_dom_fungi"/>
</dbReference>
<proteinExistence type="inferred from homology"/>
<dbReference type="PANTHER" id="PTHR33048">
    <property type="entry name" value="PTH11-LIKE INTEGRAL MEMBRANE PROTEIN (AFU_ORTHOLOGUE AFUA_5G11245)"/>
    <property type="match status" value="1"/>
</dbReference>
<organism evidence="9 10">
    <name type="scientific">Podospora fimiseda</name>
    <dbReference type="NCBI Taxonomy" id="252190"/>
    <lineage>
        <taxon>Eukaryota</taxon>
        <taxon>Fungi</taxon>
        <taxon>Dikarya</taxon>
        <taxon>Ascomycota</taxon>
        <taxon>Pezizomycotina</taxon>
        <taxon>Sordariomycetes</taxon>
        <taxon>Sordariomycetidae</taxon>
        <taxon>Sordariales</taxon>
        <taxon>Podosporaceae</taxon>
        <taxon>Podospora</taxon>
    </lineage>
</organism>
<evidence type="ECO:0000256" key="2">
    <source>
        <dbReference type="ARBA" id="ARBA00022692"/>
    </source>
</evidence>
<dbReference type="AlphaFoldDB" id="A0AAN7BKH3"/>
<feature type="region of interest" description="Disordered" evidence="6">
    <location>
        <begin position="444"/>
        <end position="469"/>
    </location>
</feature>
<dbReference type="Pfam" id="PF20684">
    <property type="entry name" value="Fung_rhodopsin"/>
    <property type="match status" value="1"/>
</dbReference>
<keyword evidence="10" id="KW-1185">Reference proteome</keyword>
<evidence type="ECO:0000256" key="5">
    <source>
        <dbReference type="ARBA" id="ARBA00038359"/>
    </source>
</evidence>
<comment type="caution">
    <text evidence="9">The sequence shown here is derived from an EMBL/GenBank/DDBJ whole genome shotgun (WGS) entry which is preliminary data.</text>
</comment>
<keyword evidence="2 7" id="KW-0812">Transmembrane</keyword>
<feature type="domain" description="Rhodopsin" evidence="8">
    <location>
        <begin position="192"/>
        <end position="427"/>
    </location>
</feature>
<evidence type="ECO:0000259" key="8">
    <source>
        <dbReference type="Pfam" id="PF20684"/>
    </source>
</evidence>
<reference evidence="9" key="2">
    <citation type="submission" date="2023-05" db="EMBL/GenBank/DDBJ databases">
        <authorList>
            <consortium name="Lawrence Berkeley National Laboratory"/>
            <person name="Steindorff A."/>
            <person name="Hensen N."/>
            <person name="Bonometti L."/>
            <person name="Westerberg I."/>
            <person name="Brannstrom I.O."/>
            <person name="Guillou S."/>
            <person name="Cros-Aarteil S."/>
            <person name="Calhoun S."/>
            <person name="Haridas S."/>
            <person name="Kuo A."/>
            <person name="Mondo S."/>
            <person name="Pangilinan J."/>
            <person name="Riley R."/>
            <person name="Labutti K."/>
            <person name="Andreopoulos B."/>
            <person name="Lipzen A."/>
            <person name="Chen C."/>
            <person name="Yanf M."/>
            <person name="Daum C."/>
            <person name="Ng V."/>
            <person name="Clum A."/>
            <person name="Ohm R."/>
            <person name="Martin F."/>
            <person name="Silar P."/>
            <person name="Natvig D."/>
            <person name="Lalanne C."/>
            <person name="Gautier V."/>
            <person name="Ament-Velasquez S.L."/>
            <person name="Kruys A."/>
            <person name="Hutchinson M.I."/>
            <person name="Powell A.J."/>
            <person name="Barry K."/>
            <person name="Miller A.N."/>
            <person name="Grigoriev I.V."/>
            <person name="Debuchy R."/>
            <person name="Gladieux P."/>
            <person name="Thoren M.H."/>
            <person name="Johannesson H."/>
        </authorList>
    </citation>
    <scope>NUCLEOTIDE SEQUENCE</scope>
    <source>
        <strain evidence="9">CBS 990.96</strain>
    </source>
</reference>
<keyword evidence="4 7" id="KW-0472">Membrane</keyword>
<evidence type="ECO:0000256" key="3">
    <source>
        <dbReference type="ARBA" id="ARBA00022989"/>
    </source>
</evidence>
<feature type="compositionally biased region" description="Low complexity" evidence="6">
    <location>
        <begin position="499"/>
        <end position="518"/>
    </location>
</feature>
<evidence type="ECO:0000256" key="7">
    <source>
        <dbReference type="SAM" id="Phobius"/>
    </source>
</evidence>
<evidence type="ECO:0000313" key="10">
    <source>
        <dbReference type="Proteomes" id="UP001301958"/>
    </source>
</evidence>
<evidence type="ECO:0000256" key="4">
    <source>
        <dbReference type="ARBA" id="ARBA00023136"/>
    </source>
</evidence>
<dbReference type="Proteomes" id="UP001301958">
    <property type="component" value="Unassembled WGS sequence"/>
</dbReference>
<accession>A0AAN7BKH3</accession>
<feature type="transmembrane region" description="Helical" evidence="7">
    <location>
        <begin position="208"/>
        <end position="227"/>
    </location>
</feature>
<comment type="similarity">
    <text evidence="5">Belongs to the SAT4 family.</text>
</comment>
<dbReference type="EMBL" id="MU865379">
    <property type="protein sequence ID" value="KAK4224966.1"/>
    <property type="molecule type" value="Genomic_DNA"/>
</dbReference>
<dbReference type="InterPro" id="IPR052337">
    <property type="entry name" value="SAT4-like"/>
</dbReference>
<feature type="transmembrane region" description="Helical" evidence="7">
    <location>
        <begin position="18"/>
        <end position="42"/>
    </location>
</feature>
<feature type="region of interest" description="Disordered" evidence="6">
    <location>
        <begin position="491"/>
        <end position="531"/>
    </location>
</feature>
<evidence type="ECO:0000313" key="9">
    <source>
        <dbReference type="EMBL" id="KAK4224966.1"/>
    </source>
</evidence>
<gene>
    <name evidence="9" type="ORF">QBC38DRAFT_531930</name>
</gene>
<feature type="transmembrane region" description="Helical" evidence="7">
    <location>
        <begin position="172"/>
        <end position="193"/>
    </location>
</feature>
<evidence type="ECO:0000256" key="1">
    <source>
        <dbReference type="ARBA" id="ARBA00004141"/>
    </source>
</evidence>
<reference evidence="9" key="1">
    <citation type="journal article" date="2023" name="Mol. Phylogenet. Evol.">
        <title>Genome-scale phylogeny and comparative genomics of the fungal order Sordariales.</title>
        <authorList>
            <person name="Hensen N."/>
            <person name="Bonometti L."/>
            <person name="Westerberg I."/>
            <person name="Brannstrom I.O."/>
            <person name="Guillou S."/>
            <person name="Cros-Aarteil S."/>
            <person name="Calhoun S."/>
            <person name="Haridas S."/>
            <person name="Kuo A."/>
            <person name="Mondo S."/>
            <person name="Pangilinan J."/>
            <person name="Riley R."/>
            <person name="LaButti K."/>
            <person name="Andreopoulos B."/>
            <person name="Lipzen A."/>
            <person name="Chen C."/>
            <person name="Yan M."/>
            <person name="Daum C."/>
            <person name="Ng V."/>
            <person name="Clum A."/>
            <person name="Steindorff A."/>
            <person name="Ohm R.A."/>
            <person name="Martin F."/>
            <person name="Silar P."/>
            <person name="Natvig D.O."/>
            <person name="Lalanne C."/>
            <person name="Gautier V."/>
            <person name="Ament-Velasquez S.L."/>
            <person name="Kruys A."/>
            <person name="Hutchinson M.I."/>
            <person name="Powell A.J."/>
            <person name="Barry K."/>
            <person name="Miller A.N."/>
            <person name="Grigoriev I.V."/>
            <person name="Debuchy R."/>
            <person name="Gladieux P."/>
            <person name="Hiltunen Thoren M."/>
            <person name="Johannesson H."/>
        </authorList>
    </citation>
    <scope>NUCLEOTIDE SEQUENCE</scope>
    <source>
        <strain evidence="9">CBS 990.96</strain>
    </source>
</reference>
<dbReference type="PANTHER" id="PTHR33048:SF123">
    <property type="entry name" value="INTEGRAL MEMBRANE PROTEIN"/>
    <property type="match status" value="1"/>
</dbReference>
<keyword evidence="3 7" id="KW-1133">Transmembrane helix</keyword>
<sequence>MKRITVTSNFFDRGGGIIWWWGVIIMIMMMWFGMSVSAGTIVKKGGSLSADIAMSLAMDVRENVGMEWMNLSVPACSIHNDGGCTSEITPDAKAIVLHSRPDDSVVTGENNDSDLDTPCDYTTNPNCVCAIDPSGRDDFRYCVGNNCGIEGKYDIAMLEQGLCQLRPRSSKIYLWLPMLASGLAWFLLGVYFYCRWIITAHRYGPNDYLMMVLTVTFTVASTLMYVITKSSFGLDIWNVNTDEVSKGLKILYAGEPMYLLTITLAKLQLLTFYLETFKTTGDGLYFRMGLVFVILTNISLLAADLLQCIPISGNWTFVYSEEDPYFTSQPETCINVSAFILVAGGLNILQEVMIVALFSHPVLFSLPYPTRYRRFKVIAGVATLSFIIIVKRENNPSWDFVPALVCTNLEMSITVIVACAPALKAWTRRVGPDRLPQSRSVQEIIGPNGKPAVGRRASQAPTENRVSGVPVSEAGMSDAITAVATILTSSAPSSVQGQAGSEATISSSAESSAPTSRSVHGSRTVTFEDGV</sequence>
<evidence type="ECO:0000256" key="6">
    <source>
        <dbReference type="SAM" id="MobiDB-lite"/>
    </source>
</evidence>
<comment type="subcellular location">
    <subcellularLocation>
        <location evidence="1">Membrane</location>
        <topology evidence="1">Multi-pass membrane protein</topology>
    </subcellularLocation>
</comment>
<dbReference type="GO" id="GO:0016020">
    <property type="term" value="C:membrane"/>
    <property type="evidence" value="ECO:0007669"/>
    <property type="project" value="UniProtKB-SubCell"/>
</dbReference>